<dbReference type="PANTHER" id="PTHR37549">
    <property type="entry name" value="LIPOPROTEIN LPRI"/>
    <property type="match status" value="1"/>
</dbReference>
<evidence type="ECO:0000313" key="2">
    <source>
        <dbReference type="EMBL" id="RJL06006.1"/>
    </source>
</evidence>
<keyword evidence="1" id="KW-0732">Signal</keyword>
<accession>A0A418ZZK3</accession>
<gene>
    <name evidence="2" type="ORF">D3P06_04925</name>
</gene>
<comment type="caution">
    <text evidence="2">The sequence shown here is derived from an EMBL/GenBank/DDBJ whole genome shotgun (WGS) entry which is preliminary data.</text>
</comment>
<reference evidence="2 3" key="1">
    <citation type="submission" date="2018-09" db="EMBL/GenBank/DDBJ databases">
        <title>Paracoccus onubensis nov. sp. a moderate halophilic bacterium isolated from Gruta de las Maravillas (Aracena, Spain).</title>
        <authorList>
            <person name="Jurado V."/>
            <person name="Gutierrez-Patricio S."/>
            <person name="Gonzalez-Pimentel J.L."/>
            <person name="Laiz L."/>
            <person name="Saiz-Jimenez C."/>
        </authorList>
    </citation>
    <scope>NUCLEOTIDE SEQUENCE [LARGE SCALE GENOMIC DNA]</scope>
    <source>
        <strain evidence="2 3">DSM 19484</strain>
    </source>
</reference>
<evidence type="ECO:0000256" key="1">
    <source>
        <dbReference type="SAM" id="SignalP"/>
    </source>
</evidence>
<dbReference type="SUPFAM" id="SSF52096">
    <property type="entry name" value="ClpP/crotonase"/>
    <property type="match status" value="1"/>
</dbReference>
<dbReference type="OrthoDB" id="1522627at2"/>
<dbReference type="RefSeq" id="WP_119885494.1">
    <property type="nucleotide sequence ID" value="NZ_CP067169.1"/>
</dbReference>
<dbReference type="EMBL" id="QZEV01000014">
    <property type="protein sequence ID" value="RJL06006.1"/>
    <property type="molecule type" value="Genomic_DNA"/>
</dbReference>
<organism evidence="2 3">
    <name type="scientific">Paracoccus aestuarii</name>
    <dbReference type="NCBI Taxonomy" id="453842"/>
    <lineage>
        <taxon>Bacteria</taxon>
        <taxon>Pseudomonadati</taxon>
        <taxon>Pseudomonadota</taxon>
        <taxon>Alphaproteobacteria</taxon>
        <taxon>Rhodobacterales</taxon>
        <taxon>Paracoccaceae</taxon>
        <taxon>Paracoccus</taxon>
    </lineage>
</organism>
<keyword evidence="3" id="KW-1185">Reference proteome</keyword>
<dbReference type="Gene3D" id="3.90.226.10">
    <property type="entry name" value="2-enoyl-CoA Hydratase, Chain A, domain 1"/>
    <property type="match status" value="1"/>
</dbReference>
<dbReference type="PANTHER" id="PTHR37549:SF1">
    <property type="entry name" value="LIPOPROTEIN LPRI"/>
    <property type="match status" value="1"/>
</dbReference>
<dbReference type="Proteomes" id="UP000285530">
    <property type="component" value="Unassembled WGS sequence"/>
</dbReference>
<feature type="chain" id="PRO_5019467346" description="DUF1311 domain-containing protein" evidence="1">
    <location>
        <begin position="25"/>
        <end position="385"/>
    </location>
</feature>
<dbReference type="GO" id="GO:0005576">
    <property type="term" value="C:extracellular region"/>
    <property type="evidence" value="ECO:0007669"/>
    <property type="project" value="TreeGrafter"/>
</dbReference>
<dbReference type="InterPro" id="IPR052755">
    <property type="entry name" value="Lysozyme_Inhibitor_LprI"/>
</dbReference>
<protein>
    <recommendedName>
        <fullName evidence="4">DUF1311 domain-containing protein</fullName>
    </recommendedName>
</protein>
<dbReference type="InterPro" id="IPR029045">
    <property type="entry name" value="ClpP/crotonase-like_dom_sf"/>
</dbReference>
<sequence length="385" mass="42047">MFPAARRHLLAIAFCAAPALPAAAAEFVVIDGGPGMPSIIEVSGPIVPGDADRFWKQSRNLDKAIVMLESPGGDVEEGLSIGAEVHQRGFTAFVPPDGECYSMCAIIWAAAKHRVMDRTSTIGAHAAFARRAQADGSVQAYESGMANADIGAFLNDVGLSRKAIRYFTWAAPDDFNLITPEVAQLLDIDTTVIDGDTLYNVEDRPTPGTIARQTATYMFLQGDCASLLGMDDAFLRQQGEERLKFGHQIFGGEVFMDRLPEMADRIKMTQERMALKDWCTAAAGDLHTDKLPLGISGPSFDCSKASSRTEHAICGSFDLWLQDRALGSLYSVIRSKGADRERADLTRRQRDWIGQRERCGADEQCIADRYNAWFLDLSLLGAGAR</sequence>
<proteinExistence type="predicted"/>
<name>A0A418ZZK3_9RHOB</name>
<feature type="signal peptide" evidence="1">
    <location>
        <begin position="1"/>
        <end position="24"/>
    </location>
</feature>
<evidence type="ECO:0000313" key="3">
    <source>
        <dbReference type="Proteomes" id="UP000285530"/>
    </source>
</evidence>
<dbReference type="AlphaFoldDB" id="A0A418ZZK3"/>
<evidence type="ECO:0008006" key="4">
    <source>
        <dbReference type="Google" id="ProtNLM"/>
    </source>
</evidence>